<proteinExistence type="predicted"/>
<dbReference type="AlphaFoldDB" id="A0A814YA64"/>
<dbReference type="GO" id="GO:0090729">
    <property type="term" value="F:toxin activity"/>
    <property type="evidence" value="ECO:0007669"/>
    <property type="project" value="UniProtKB-KW"/>
</dbReference>
<dbReference type="SUPFAM" id="SSF56399">
    <property type="entry name" value="ADP-ribosylation"/>
    <property type="match status" value="2"/>
</dbReference>
<dbReference type="EMBL" id="CAJNOE010000460">
    <property type="protein sequence ID" value="CAF1226479.1"/>
    <property type="molecule type" value="Genomic_DNA"/>
</dbReference>
<evidence type="ECO:0000256" key="8">
    <source>
        <dbReference type="PROSITE-ProRule" id="PRU00339"/>
    </source>
</evidence>
<keyword evidence="8" id="KW-0802">TPR repeat</keyword>
<keyword evidence="3" id="KW-0800">Toxin</keyword>
<gene>
    <name evidence="10" type="ORF">IZO911_LOCUS30005</name>
</gene>
<dbReference type="SMART" id="SM00028">
    <property type="entry name" value="TPR"/>
    <property type="match status" value="3"/>
</dbReference>
<keyword evidence="7" id="KW-0843">Virulence</keyword>
<comment type="caution">
    <text evidence="10">The sequence shown here is derived from an EMBL/GenBank/DDBJ whole genome shotgun (WGS) entry which is preliminary data.</text>
</comment>
<dbReference type="GO" id="GO:0003950">
    <property type="term" value="F:NAD+ poly-ADP-ribosyltransferase activity"/>
    <property type="evidence" value="ECO:0007669"/>
    <property type="project" value="TreeGrafter"/>
</dbReference>
<dbReference type="InterPro" id="IPR011990">
    <property type="entry name" value="TPR-like_helical_dom_sf"/>
</dbReference>
<accession>A0A814YA64</accession>
<comment type="subcellular location">
    <subcellularLocation>
        <location evidence="1">Secreted</location>
    </subcellularLocation>
</comment>
<evidence type="ECO:0000256" key="2">
    <source>
        <dbReference type="ARBA" id="ARBA00022525"/>
    </source>
</evidence>
<dbReference type="PROSITE" id="PS51996">
    <property type="entry name" value="TR_MART"/>
    <property type="match status" value="2"/>
</dbReference>
<keyword evidence="4" id="KW-0328">Glycosyltransferase</keyword>
<dbReference type="Gene3D" id="1.25.40.10">
    <property type="entry name" value="Tetratricopeptide repeat domain"/>
    <property type="match status" value="2"/>
</dbReference>
<keyword evidence="5" id="KW-0808">Transferase</keyword>
<evidence type="ECO:0000313" key="11">
    <source>
        <dbReference type="Proteomes" id="UP000663860"/>
    </source>
</evidence>
<keyword evidence="2" id="KW-0964">Secreted</keyword>
<evidence type="ECO:0000313" key="10">
    <source>
        <dbReference type="EMBL" id="CAF1226479.1"/>
    </source>
</evidence>
<dbReference type="PANTHER" id="PTHR10339">
    <property type="entry name" value="ADP-RIBOSYLTRANSFERASE"/>
    <property type="match status" value="1"/>
</dbReference>
<dbReference type="Pfam" id="PF03496">
    <property type="entry name" value="ADPrib_exo_Tox"/>
    <property type="match status" value="1"/>
</dbReference>
<name>A0A814YA64_9BILA</name>
<evidence type="ECO:0000259" key="9">
    <source>
        <dbReference type="Pfam" id="PF03496"/>
    </source>
</evidence>
<dbReference type="PROSITE" id="PS50005">
    <property type="entry name" value="TPR"/>
    <property type="match status" value="1"/>
</dbReference>
<protein>
    <recommendedName>
        <fullName evidence="9">ADP ribosyltransferase domain-containing protein</fullName>
    </recommendedName>
</protein>
<dbReference type="InterPro" id="IPR050999">
    <property type="entry name" value="ADP-ribosyltransferase_ARG"/>
</dbReference>
<evidence type="ECO:0000256" key="6">
    <source>
        <dbReference type="ARBA" id="ARBA00022695"/>
    </source>
</evidence>
<dbReference type="SUPFAM" id="SSF48452">
    <property type="entry name" value="TPR-like"/>
    <property type="match status" value="1"/>
</dbReference>
<feature type="domain" description="ADP ribosyltransferase" evidence="9">
    <location>
        <begin position="671"/>
        <end position="838"/>
    </location>
</feature>
<dbReference type="GO" id="GO:0005576">
    <property type="term" value="C:extracellular region"/>
    <property type="evidence" value="ECO:0007669"/>
    <property type="project" value="UniProtKB-SubCell"/>
</dbReference>
<dbReference type="GO" id="GO:0016779">
    <property type="term" value="F:nucleotidyltransferase activity"/>
    <property type="evidence" value="ECO:0007669"/>
    <property type="project" value="UniProtKB-KW"/>
</dbReference>
<sequence length="1004" mass="117454">MATAVLPNDNFYPNTDDKSLEIFSLIWLDENVNIKETRGTEQKLRSIINHIKKFQDVKQCQQYIEQTSQKDRLVIIVSGRLGQEIVTYIHQLRQVISIYVYCMDKKSNEQWTCKFSKIKSVVVNLDELVSQITTDHKIQKKVEEPFSIYTFTTSVGAGKSTTGVNGQFVFSQILVDCLLQLKSTDIDKNELINCCQNEYEGNDTELNNLHEFKEYYSPDNVLWWYTRESFFYKILNAALRTQNIHMIFLFRAFIYDIYLELQKSQSKCRLQVYRSQLMSIDELDGLKNNIGQFISINSMFSTSKERTTALFLLGDITTRIDSERVLFEIDADPKIVTTKPFADISEHSYFPDESEVLFMIGSIFRLNDINRNDDQIWIIKMTLCNDDEHDLRQVFMYMKEQIESSEMNLRTLGKILLEMGKFDLAEKYFIRSLKQLPSNDRLHISLYEDLGKLASQRGDYDMSMEWRQKLLTFREKNPLATNVTVNKTNDSIRKIIRQKLVAFKKPHQLSIIPNINKTNDAIGMFIRQQLFAFKKPPQLYVNPNTNKTNDPVRQISSICSSSEDKQWTNDFPKLKGIHVKMDELVSQIHEDHKNPRKMEEPVWMNMFTTISDAGKSTTGINGQFAFFQVLLDCLLRLKSNENDRNELISYCEKEYEGNQSELNHLHEFQSSYSSDNVLWWYTRESFFYKTLNEALRKENIHMICLYRSFIIDIQNQLQNHQYQWATRVYRSQLMSIDELNYLKNSVGQYVSVNSFLSTSSQKESATFYLGDTNHQRTGFEKVLFEIDADPKVVTTKPFADISEFSDFIDESEVLFMLGSIFRLNSIIHDDENQIWIIDMCLCSDDEHNLKQILMDMKNEIGNGQTNLCILGKVVRRMGHLDLAKKYYYRCLDELSQNDPLVLTVYKDLAKIAFQQKDYEEHLRLRRISARIKDEIQLNDNENQTSEINKLTDNGKTNIKEKNPLATSASINKTNYPIGKFIERKSLIFKSDLYKNESFIAEKSL</sequence>
<feature type="repeat" description="TPR" evidence="8">
    <location>
        <begin position="406"/>
        <end position="439"/>
    </location>
</feature>
<organism evidence="10 11">
    <name type="scientific">Adineta steineri</name>
    <dbReference type="NCBI Taxonomy" id="433720"/>
    <lineage>
        <taxon>Eukaryota</taxon>
        <taxon>Metazoa</taxon>
        <taxon>Spiralia</taxon>
        <taxon>Gnathifera</taxon>
        <taxon>Rotifera</taxon>
        <taxon>Eurotatoria</taxon>
        <taxon>Bdelloidea</taxon>
        <taxon>Adinetida</taxon>
        <taxon>Adinetidae</taxon>
        <taxon>Adineta</taxon>
    </lineage>
</organism>
<evidence type="ECO:0000256" key="5">
    <source>
        <dbReference type="ARBA" id="ARBA00022679"/>
    </source>
</evidence>
<keyword evidence="6" id="KW-0548">Nucleotidyltransferase</keyword>
<dbReference type="InterPro" id="IPR003540">
    <property type="entry name" value="ADP-ribosyltransferase"/>
</dbReference>
<dbReference type="InterPro" id="IPR019734">
    <property type="entry name" value="TPR_rpt"/>
</dbReference>
<evidence type="ECO:0000256" key="7">
    <source>
        <dbReference type="ARBA" id="ARBA00023026"/>
    </source>
</evidence>
<evidence type="ECO:0000256" key="1">
    <source>
        <dbReference type="ARBA" id="ARBA00004613"/>
    </source>
</evidence>
<reference evidence="10" key="1">
    <citation type="submission" date="2021-02" db="EMBL/GenBank/DDBJ databases">
        <authorList>
            <person name="Nowell W R."/>
        </authorList>
    </citation>
    <scope>NUCLEOTIDE SEQUENCE</scope>
</reference>
<evidence type="ECO:0000256" key="4">
    <source>
        <dbReference type="ARBA" id="ARBA00022676"/>
    </source>
</evidence>
<dbReference type="PANTHER" id="PTHR10339:SF25">
    <property type="entry name" value="SECRETED EXOENZYME S"/>
    <property type="match status" value="1"/>
</dbReference>
<dbReference type="Gene3D" id="3.90.176.10">
    <property type="entry name" value="Toxin ADP-ribosyltransferase, Chain A, domain 1"/>
    <property type="match status" value="2"/>
</dbReference>
<evidence type="ECO:0000256" key="3">
    <source>
        <dbReference type="ARBA" id="ARBA00022656"/>
    </source>
</evidence>
<dbReference type="Proteomes" id="UP000663860">
    <property type="component" value="Unassembled WGS sequence"/>
</dbReference>